<sequence length="68" mass="6717">MKTTTRSLLYLALASATGSTLAQDPHAGLHGHEAATAPAPHAGHAPVAAQAAENDPHASHAPQHGAVG</sequence>
<reference evidence="3 4" key="1">
    <citation type="submission" date="2021-08" db="EMBL/GenBank/DDBJ databases">
        <title>Novel members of of the genus Stenotrophomonas from differernt environment.</title>
        <authorList>
            <person name="Deng Y."/>
        </authorList>
    </citation>
    <scope>NUCLEOTIDE SEQUENCE [LARGE SCALE GENOMIC DNA]</scope>
    <source>
        <strain evidence="3 4">CPCC 101365</strain>
    </source>
</reference>
<protein>
    <submittedName>
        <fullName evidence="3">Uncharacterized protein</fullName>
    </submittedName>
</protein>
<comment type="caution">
    <text evidence="3">The sequence shown here is derived from an EMBL/GenBank/DDBJ whole genome shotgun (WGS) entry which is preliminary data.</text>
</comment>
<evidence type="ECO:0000256" key="2">
    <source>
        <dbReference type="SAM" id="SignalP"/>
    </source>
</evidence>
<proteinExistence type="predicted"/>
<evidence type="ECO:0000313" key="4">
    <source>
        <dbReference type="Proteomes" id="UP001431235"/>
    </source>
</evidence>
<keyword evidence="4" id="KW-1185">Reference proteome</keyword>
<keyword evidence="2" id="KW-0732">Signal</keyword>
<dbReference type="EMBL" id="JAIKTS010000004">
    <property type="protein sequence ID" value="MCL7715226.1"/>
    <property type="molecule type" value="Genomic_DNA"/>
</dbReference>
<feature type="region of interest" description="Disordered" evidence="1">
    <location>
        <begin position="19"/>
        <end position="68"/>
    </location>
</feature>
<evidence type="ECO:0000313" key="3">
    <source>
        <dbReference type="EMBL" id="MCL7715226.1"/>
    </source>
</evidence>
<dbReference type="Proteomes" id="UP001431235">
    <property type="component" value="Unassembled WGS sequence"/>
</dbReference>
<evidence type="ECO:0000256" key="1">
    <source>
        <dbReference type="SAM" id="MobiDB-lite"/>
    </source>
</evidence>
<feature type="signal peptide" evidence="2">
    <location>
        <begin position="1"/>
        <end position="22"/>
    </location>
</feature>
<feature type="chain" id="PRO_5046428890" evidence="2">
    <location>
        <begin position="23"/>
        <end position="68"/>
    </location>
</feature>
<gene>
    <name evidence="3" type="ORF">K5L01_11295</name>
</gene>
<accession>A0ABT0SIU5</accession>
<feature type="non-terminal residue" evidence="3">
    <location>
        <position position="68"/>
    </location>
</feature>
<organism evidence="3 4">
    <name type="scientific">Stenotrophomonas mori</name>
    <dbReference type="NCBI Taxonomy" id="2871096"/>
    <lineage>
        <taxon>Bacteria</taxon>
        <taxon>Pseudomonadati</taxon>
        <taxon>Pseudomonadota</taxon>
        <taxon>Gammaproteobacteria</taxon>
        <taxon>Lysobacterales</taxon>
        <taxon>Lysobacteraceae</taxon>
        <taxon>Stenotrophomonas</taxon>
    </lineage>
</organism>
<name>A0ABT0SIU5_9GAMM</name>
<feature type="compositionally biased region" description="Low complexity" evidence="1">
    <location>
        <begin position="34"/>
        <end position="52"/>
    </location>
</feature>
<dbReference type="RefSeq" id="WP_250064623.1">
    <property type="nucleotide sequence ID" value="NZ_JAIKTS010000004.1"/>
</dbReference>